<name>A0A871BHW5_HALGI</name>
<dbReference type="GeneID" id="59460209"/>
<evidence type="ECO:0000313" key="3">
    <source>
        <dbReference type="Proteomes" id="UP000663064"/>
    </source>
</evidence>
<keyword evidence="1" id="KW-0472">Membrane</keyword>
<dbReference type="Proteomes" id="UP000663064">
    <property type="component" value="Chromosome"/>
</dbReference>
<keyword evidence="1" id="KW-0812">Transmembrane</keyword>
<gene>
    <name evidence="2" type="ORF">HfgLR_12725</name>
</gene>
<sequence>MVPVQSILKGLISLLCLLFLVAGPILLYILVRSEGLLGDPPGRGLQ</sequence>
<feature type="transmembrane region" description="Helical" evidence="1">
    <location>
        <begin position="12"/>
        <end position="31"/>
    </location>
</feature>
<dbReference type="AlphaFoldDB" id="A0A871BHW5"/>
<reference evidence="2" key="1">
    <citation type="journal article" date="2021" name="Front. Microbiol.">
        <title>Cellular and Genomic Properties of Haloferax gibbonsii LR2-5, the Host of Euryarchaeal Virus HFTV1.</title>
        <authorList>
            <person name="Tittes C."/>
            <person name="Schwarzer S."/>
            <person name="Pfeiffer F."/>
            <person name="Dyall-Smith M."/>
            <person name="Rodriguez-Franco M."/>
            <person name="Oksanen H.M."/>
            <person name="Quax T.E.F."/>
        </authorList>
    </citation>
    <scope>NUCLEOTIDE SEQUENCE</scope>
    <source>
        <strain evidence="2">LR2-5</strain>
    </source>
</reference>
<dbReference type="EMBL" id="CP063205">
    <property type="protein sequence ID" value="QOS12681.1"/>
    <property type="molecule type" value="Genomic_DNA"/>
</dbReference>
<accession>A0A871BHW5</accession>
<protein>
    <submittedName>
        <fullName evidence="2">Uncharacterized protein</fullName>
    </submittedName>
</protein>
<proteinExistence type="predicted"/>
<evidence type="ECO:0000313" key="2">
    <source>
        <dbReference type="EMBL" id="QOS12681.1"/>
    </source>
</evidence>
<dbReference type="RefSeq" id="WP_193492560.1">
    <property type="nucleotide sequence ID" value="NZ_CP063205.1"/>
</dbReference>
<keyword evidence="1" id="KW-1133">Transmembrane helix</keyword>
<organism evidence="2 3">
    <name type="scientific">Haloferax gibbonsii</name>
    <dbReference type="NCBI Taxonomy" id="35746"/>
    <lineage>
        <taxon>Archaea</taxon>
        <taxon>Methanobacteriati</taxon>
        <taxon>Methanobacteriota</taxon>
        <taxon>Stenosarchaea group</taxon>
        <taxon>Halobacteria</taxon>
        <taxon>Halobacteriales</taxon>
        <taxon>Haloferacaceae</taxon>
        <taxon>Haloferax</taxon>
    </lineage>
</organism>
<evidence type="ECO:0000256" key="1">
    <source>
        <dbReference type="SAM" id="Phobius"/>
    </source>
</evidence>